<evidence type="ECO:0000259" key="4">
    <source>
        <dbReference type="PROSITE" id="PS50225"/>
    </source>
</evidence>
<dbReference type="PRINTS" id="PR00401">
    <property type="entry name" value="SH2DOMAIN"/>
</dbReference>
<keyword evidence="6" id="KW-1185">Reference proteome</keyword>
<dbReference type="GO" id="GO:0046935">
    <property type="term" value="F:1-phosphatidylinositol-3-kinase regulator activity"/>
    <property type="evidence" value="ECO:0007669"/>
    <property type="project" value="TreeGrafter"/>
</dbReference>
<dbReference type="InterPro" id="IPR000980">
    <property type="entry name" value="SH2"/>
</dbReference>
<dbReference type="SMART" id="SM00252">
    <property type="entry name" value="SH2"/>
    <property type="match status" value="1"/>
</dbReference>
<dbReference type="SUPFAM" id="SSF55550">
    <property type="entry name" value="SH2 domain"/>
    <property type="match status" value="1"/>
</dbReference>
<dbReference type="PROSITE" id="PS50225">
    <property type="entry name" value="SOCS"/>
    <property type="match status" value="1"/>
</dbReference>
<dbReference type="InterPro" id="IPR036860">
    <property type="entry name" value="SH2_dom_sf"/>
</dbReference>
<dbReference type="AlphaFoldDB" id="A0AAV4W8Y2"/>
<evidence type="ECO:0000256" key="2">
    <source>
        <dbReference type="PROSITE-ProRule" id="PRU00191"/>
    </source>
</evidence>
<proteinExistence type="predicted"/>
<sequence>MNQIEPEDDLRSLVYNDQQLNLCGYYYGNLSWLDSSQLLRSTAEGTFLVRDSEHGSYLYTLSVQTSKGPTSCRIEYIDGRFRLDSAKSLSHKMPFFDCVPHLIDYYVQLSQSLPGKKSFSPIWLNMDEENTMNVPVKISKPRYKQVRGLMHMCRVEMAKHLKVNHTAKAVFRTMDHPSNVVSRTIEQDSKYKEIPKLIKDYLKHYPYSQ</sequence>
<feature type="domain" description="SH2" evidence="3">
    <location>
        <begin position="25"/>
        <end position="122"/>
    </location>
</feature>
<dbReference type="PANTHER" id="PTHR10155">
    <property type="entry name" value="PHOSPHATIDYLINOSITOL 3-KINASE REGULATORY SUBUNIT"/>
    <property type="match status" value="1"/>
</dbReference>
<protein>
    <submittedName>
        <fullName evidence="5">Suppressor of cytokine signaling 2</fullName>
    </submittedName>
</protein>
<dbReference type="PROSITE" id="PS50001">
    <property type="entry name" value="SH2"/>
    <property type="match status" value="1"/>
</dbReference>
<dbReference type="PANTHER" id="PTHR10155:SF16">
    <property type="entry name" value="SUPPRESSOR OF CYTOKINE SIGNALING 2"/>
    <property type="match status" value="1"/>
</dbReference>
<gene>
    <name evidence="5" type="primary">SOCS2</name>
    <name evidence="5" type="ORF">CDAR_603101</name>
</gene>
<dbReference type="GO" id="GO:0046854">
    <property type="term" value="P:phosphatidylinositol phosphate biosynthetic process"/>
    <property type="evidence" value="ECO:0007669"/>
    <property type="project" value="TreeGrafter"/>
</dbReference>
<name>A0AAV4W8Y2_9ARAC</name>
<evidence type="ECO:0000259" key="3">
    <source>
        <dbReference type="PROSITE" id="PS50001"/>
    </source>
</evidence>
<dbReference type="EMBL" id="BPLQ01014256">
    <property type="protein sequence ID" value="GIY78515.1"/>
    <property type="molecule type" value="Genomic_DNA"/>
</dbReference>
<evidence type="ECO:0000256" key="1">
    <source>
        <dbReference type="ARBA" id="ARBA00022999"/>
    </source>
</evidence>
<keyword evidence="1 2" id="KW-0727">SH2 domain</keyword>
<dbReference type="Proteomes" id="UP001054837">
    <property type="component" value="Unassembled WGS sequence"/>
</dbReference>
<dbReference type="GO" id="GO:0005942">
    <property type="term" value="C:phosphatidylinositol 3-kinase complex"/>
    <property type="evidence" value="ECO:0007669"/>
    <property type="project" value="TreeGrafter"/>
</dbReference>
<organism evidence="5 6">
    <name type="scientific">Caerostris darwini</name>
    <dbReference type="NCBI Taxonomy" id="1538125"/>
    <lineage>
        <taxon>Eukaryota</taxon>
        <taxon>Metazoa</taxon>
        <taxon>Ecdysozoa</taxon>
        <taxon>Arthropoda</taxon>
        <taxon>Chelicerata</taxon>
        <taxon>Arachnida</taxon>
        <taxon>Araneae</taxon>
        <taxon>Araneomorphae</taxon>
        <taxon>Entelegynae</taxon>
        <taxon>Araneoidea</taxon>
        <taxon>Araneidae</taxon>
        <taxon>Caerostris</taxon>
    </lineage>
</organism>
<reference evidence="5 6" key="1">
    <citation type="submission" date="2021-06" db="EMBL/GenBank/DDBJ databases">
        <title>Caerostris darwini draft genome.</title>
        <authorList>
            <person name="Kono N."/>
            <person name="Arakawa K."/>
        </authorList>
    </citation>
    <scope>NUCLEOTIDE SEQUENCE [LARGE SCALE GENOMIC DNA]</scope>
</reference>
<dbReference type="Gene3D" id="3.30.505.10">
    <property type="entry name" value="SH2 domain"/>
    <property type="match status" value="1"/>
</dbReference>
<dbReference type="Pfam" id="PF00017">
    <property type="entry name" value="SH2"/>
    <property type="match status" value="1"/>
</dbReference>
<accession>A0AAV4W8Y2</accession>
<evidence type="ECO:0000313" key="6">
    <source>
        <dbReference type="Proteomes" id="UP001054837"/>
    </source>
</evidence>
<feature type="domain" description="SOCS box" evidence="4">
    <location>
        <begin position="131"/>
        <end position="208"/>
    </location>
</feature>
<comment type="caution">
    <text evidence="5">The sequence shown here is derived from an EMBL/GenBank/DDBJ whole genome shotgun (WGS) entry which is preliminary data.</text>
</comment>
<dbReference type="InterPro" id="IPR001496">
    <property type="entry name" value="SOCS_box"/>
</dbReference>
<evidence type="ECO:0000313" key="5">
    <source>
        <dbReference type="EMBL" id="GIY78515.1"/>
    </source>
</evidence>